<dbReference type="Proteomes" id="UP000095743">
    <property type="component" value="Chromosome"/>
</dbReference>
<keyword evidence="3 4" id="KW-0406">Ion transport</keyword>
<gene>
    <name evidence="4" type="primary">atpD</name>
    <name evidence="5" type="ORF">Gferi_11210</name>
</gene>
<dbReference type="GO" id="GO:0042777">
    <property type="term" value="P:proton motive force-driven plasma membrane ATP synthesis"/>
    <property type="evidence" value="ECO:0007669"/>
    <property type="project" value="UniProtKB-UniRule"/>
</dbReference>
<reference evidence="5 6" key="1">
    <citation type="submission" date="2016-09" db="EMBL/GenBank/DDBJ databases">
        <title>Genomic analysis reveals versatility of anaerobic energy metabolism of Geosporobacter ferrireducens IRF9 of phylum Firmicutes.</title>
        <authorList>
            <person name="Kim S.-J."/>
        </authorList>
    </citation>
    <scope>NUCLEOTIDE SEQUENCE [LARGE SCALE GENOMIC DNA]</scope>
    <source>
        <strain evidence="5 6">IRF9</strain>
    </source>
</reference>
<evidence type="ECO:0000256" key="2">
    <source>
        <dbReference type="ARBA" id="ARBA00022448"/>
    </source>
</evidence>
<dbReference type="GO" id="GO:0046933">
    <property type="term" value="F:proton-transporting ATP synthase activity, rotational mechanism"/>
    <property type="evidence" value="ECO:0007669"/>
    <property type="project" value="UniProtKB-UniRule"/>
</dbReference>
<accession>A0A1D8GGS4</accession>
<keyword evidence="2 4" id="KW-0813">Transport</keyword>
<keyword evidence="4" id="KW-0375">Hydrogen ion transport</keyword>
<dbReference type="STRING" id="1424294.Gferi_11210"/>
<dbReference type="AlphaFoldDB" id="A0A1D8GGS4"/>
<dbReference type="Gene3D" id="1.10.287.3240">
    <property type="match status" value="1"/>
</dbReference>
<protein>
    <recommendedName>
        <fullName evidence="4">V-type ATP synthase subunit D</fullName>
    </recommendedName>
    <alternativeName>
        <fullName evidence="4">V-ATPase subunit D</fullName>
    </alternativeName>
</protein>
<dbReference type="OrthoDB" id="9781718at2"/>
<evidence type="ECO:0000313" key="6">
    <source>
        <dbReference type="Proteomes" id="UP000095743"/>
    </source>
</evidence>
<sequence length="207" mass="24130">MSVNIAPTKSNLMKAENALAFSKKGFELLDKKRNVLIREMMGMMDRAKNLQERVTVTFREAYEALQVVNVTMGINSVEEIALSIPKASEYEVLLKSVMGVEIPTVHYNKTDLQTQYGFFRTNPALDIAYAKFKEVKYLIYELAEVENSVYKLAMEIKKTQKRANGLENIQIPKYKEQVKYIQEVLEEKEREDFFRLKRVKKKGQREE</sequence>
<dbReference type="PANTHER" id="PTHR11671">
    <property type="entry name" value="V-TYPE ATP SYNTHASE SUBUNIT D"/>
    <property type="match status" value="1"/>
</dbReference>
<evidence type="ECO:0000256" key="4">
    <source>
        <dbReference type="HAMAP-Rule" id="MF_00271"/>
    </source>
</evidence>
<dbReference type="HAMAP" id="MF_00271">
    <property type="entry name" value="ATP_synth_D_arch"/>
    <property type="match status" value="1"/>
</dbReference>
<dbReference type="RefSeq" id="WP_069976476.1">
    <property type="nucleotide sequence ID" value="NZ_CP017269.1"/>
</dbReference>
<proteinExistence type="inferred from homology"/>
<keyword evidence="4" id="KW-0066">ATP synthesis</keyword>
<dbReference type="KEGG" id="gfe:Gferi_11210"/>
<dbReference type="Pfam" id="PF01813">
    <property type="entry name" value="ATP-synt_D"/>
    <property type="match status" value="1"/>
</dbReference>
<evidence type="ECO:0000256" key="3">
    <source>
        <dbReference type="ARBA" id="ARBA00023065"/>
    </source>
</evidence>
<comment type="function">
    <text evidence="4">Produces ATP from ADP in the presence of a proton gradient across the membrane.</text>
</comment>
<dbReference type="GO" id="GO:0046961">
    <property type="term" value="F:proton-transporting ATPase activity, rotational mechanism"/>
    <property type="evidence" value="ECO:0007669"/>
    <property type="project" value="InterPro"/>
</dbReference>
<comment type="similarity">
    <text evidence="1 4">Belongs to the V-ATPase D subunit family.</text>
</comment>
<keyword evidence="6" id="KW-1185">Reference proteome</keyword>
<dbReference type="GO" id="GO:0005524">
    <property type="term" value="F:ATP binding"/>
    <property type="evidence" value="ECO:0007669"/>
    <property type="project" value="UniProtKB-UniRule"/>
</dbReference>
<dbReference type="EMBL" id="CP017269">
    <property type="protein sequence ID" value="AOT70108.1"/>
    <property type="molecule type" value="Genomic_DNA"/>
</dbReference>
<evidence type="ECO:0000256" key="1">
    <source>
        <dbReference type="ARBA" id="ARBA00005850"/>
    </source>
</evidence>
<organism evidence="5 6">
    <name type="scientific">Geosporobacter ferrireducens</name>
    <dbReference type="NCBI Taxonomy" id="1424294"/>
    <lineage>
        <taxon>Bacteria</taxon>
        <taxon>Bacillati</taxon>
        <taxon>Bacillota</taxon>
        <taxon>Clostridia</taxon>
        <taxon>Peptostreptococcales</taxon>
        <taxon>Thermotaleaceae</taxon>
        <taxon>Geosporobacter</taxon>
    </lineage>
</organism>
<dbReference type="InterPro" id="IPR002699">
    <property type="entry name" value="V_ATPase_D"/>
</dbReference>
<dbReference type="NCBIfam" id="TIGR00309">
    <property type="entry name" value="V_ATPase_subD"/>
    <property type="match status" value="1"/>
</dbReference>
<evidence type="ECO:0000313" key="5">
    <source>
        <dbReference type="EMBL" id="AOT70108.1"/>
    </source>
</evidence>
<name>A0A1D8GGS4_9FIRM</name>